<accession>A0A0U1HYC7</accession>
<sequence length="70" mass="7402">MVFVAVAPSFRCSDEVLLSILTTLVSLMLASLCTIIMPSLMLVRLADDPFSSINLAPSPFTIVTLAVASS</sequence>
<reference evidence="2 3" key="1">
    <citation type="submission" date="2015-03" db="EMBL/GenBank/DDBJ databases">
        <authorList>
            <person name="Murphy D."/>
        </authorList>
    </citation>
    <scope>NUCLEOTIDE SEQUENCE [LARGE SCALE GENOMIC DNA]</scope>
    <source>
        <strain evidence="2 3">68/02</strain>
    </source>
</reference>
<dbReference type="AlphaFoldDB" id="A0A0U1HYC7"/>
<dbReference type="EMBL" id="CTKE01000036">
    <property type="protein sequence ID" value="CQI97955.1"/>
    <property type="molecule type" value="Genomic_DNA"/>
</dbReference>
<keyword evidence="1" id="KW-1133">Transmembrane helix</keyword>
<organism evidence="2 3">
    <name type="scientific">Yersinia rohdei</name>
    <dbReference type="NCBI Taxonomy" id="29485"/>
    <lineage>
        <taxon>Bacteria</taxon>
        <taxon>Pseudomonadati</taxon>
        <taxon>Pseudomonadota</taxon>
        <taxon>Gammaproteobacteria</taxon>
        <taxon>Enterobacterales</taxon>
        <taxon>Yersiniaceae</taxon>
        <taxon>Yersinia</taxon>
    </lineage>
</organism>
<proteinExistence type="predicted"/>
<keyword evidence="1" id="KW-0812">Transmembrane</keyword>
<evidence type="ECO:0000256" key="1">
    <source>
        <dbReference type="SAM" id="Phobius"/>
    </source>
</evidence>
<dbReference type="Proteomes" id="UP000042054">
    <property type="component" value="Unassembled WGS sequence"/>
</dbReference>
<protein>
    <submittedName>
        <fullName evidence="2">Uncharacterized protein</fullName>
    </submittedName>
</protein>
<evidence type="ECO:0000313" key="2">
    <source>
        <dbReference type="EMBL" id="CQI97955.1"/>
    </source>
</evidence>
<keyword evidence="1" id="KW-0472">Membrane</keyword>
<name>A0A0U1HYC7_YERRO</name>
<evidence type="ECO:0000313" key="3">
    <source>
        <dbReference type="Proteomes" id="UP000042054"/>
    </source>
</evidence>
<feature type="transmembrane region" description="Helical" evidence="1">
    <location>
        <begin position="20"/>
        <end position="43"/>
    </location>
</feature>
<gene>
    <name evidence="2" type="ORF">ERS008555_04004</name>
</gene>